<organism evidence="1 2">
    <name type="scientific">Candidatus Iainarchaeum sp</name>
    <dbReference type="NCBI Taxonomy" id="3101447"/>
    <lineage>
        <taxon>Archaea</taxon>
        <taxon>Candidatus Iainarchaeota</taxon>
        <taxon>Candidatus Iainarchaeia</taxon>
        <taxon>Candidatus Iainarchaeales</taxon>
        <taxon>Candidatus Iainarchaeaceae</taxon>
        <taxon>Candidatus Iainarchaeum</taxon>
    </lineage>
</organism>
<accession>A0A7J4IXE2</accession>
<proteinExistence type="predicted"/>
<evidence type="ECO:0000313" key="2">
    <source>
        <dbReference type="Proteomes" id="UP000565078"/>
    </source>
</evidence>
<protein>
    <submittedName>
        <fullName evidence="1">Uncharacterized protein</fullName>
    </submittedName>
</protein>
<sequence length="174" mass="18495">MGKFGKAVLVVVVLIGAYFGAQQAGLIGSNIPRILELDAKYGIGGSRLAPATLQETQEYEKELLAIGSPGSELERDIIAIKIEGVKMQQGMLGFAQQRKKVDVMNPDCAAAGPVRGALQQARDAIAHAKAALEKRKLISSAQGFEYITSGDFESSLNSSIAVLESQATMLEKLC</sequence>
<name>A0A7J4IXE2_9ARCH</name>
<gene>
    <name evidence="1" type="ORF">HA254_02430</name>
</gene>
<comment type="caution">
    <text evidence="1">The sequence shown here is derived from an EMBL/GenBank/DDBJ whole genome shotgun (WGS) entry which is preliminary data.</text>
</comment>
<reference evidence="2" key="1">
    <citation type="journal article" date="2020" name="bioRxiv">
        <title>A rank-normalized archaeal taxonomy based on genome phylogeny resolves widespread incomplete and uneven classifications.</title>
        <authorList>
            <person name="Rinke C."/>
            <person name="Chuvochina M."/>
            <person name="Mussig A.J."/>
            <person name="Chaumeil P.-A."/>
            <person name="Waite D.W."/>
            <person name="Whitman W.B."/>
            <person name="Parks D.H."/>
            <person name="Hugenholtz P."/>
        </authorList>
    </citation>
    <scope>NUCLEOTIDE SEQUENCE [LARGE SCALE GENOMIC DNA]</scope>
</reference>
<dbReference type="AlphaFoldDB" id="A0A7J4IXE2"/>
<dbReference type="EMBL" id="DUGC01000044">
    <property type="protein sequence ID" value="HIH09504.1"/>
    <property type="molecule type" value="Genomic_DNA"/>
</dbReference>
<dbReference type="Proteomes" id="UP000565078">
    <property type="component" value="Unassembled WGS sequence"/>
</dbReference>
<evidence type="ECO:0000313" key="1">
    <source>
        <dbReference type="EMBL" id="HIH09504.1"/>
    </source>
</evidence>